<evidence type="ECO:0000256" key="1">
    <source>
        <dbReference type="SAM" id="Phobius"/>
    </source>
</evidence>
<keyword evidence="1" id="KW-0812">Transmembrane</keyword>
<dbReference type="EMBL" id="CP034207">
    <property type="protein sequence ID" value="QBZ60780.1"/>
    <property type="molecule type" value="Genomic_DNA"/>
</dbReference>
<feature type="transmembrane region" description="Helical" evidence="1">
    <location>
        <begin position="115"/>
        <end position="138"/>
    </location>
</feature>
<accession>A0A4P7NFW0</accession>
<gene>
    <name evidence="2" type="ORF">PoMZ_07722</name>
</gene>
<reference evidence="2 3" key="1">
    <citation type="journal article" date="2019" name="Mol. Biol. Evol.">
        <title>Blast fungal genomes show frequent chromosomal changes, gene gains and losses, and effector gene turnover.</title>
        <authorList>
            <person name="Gomez Luciano L.B."/>
            <person name="Jason Tsai I."/>
            <person name="Chuma I."/>
            <person name="Tosa Y."/>
            <person name="Chen Y.H."/>
            <person name="Li J.Y."/>
            <person name="Li M.Y."/>
            <person name="Jade Lu M.Y."/>
            <person name="Nakayashiki H."/>
            <person name="Li W.H."/>
        </authorList>
    </citation>
    <scope>NUCLEOTIDE SEQUENCE [LARGE SCALE GENOMIC DNA]</scope>
    <source>
        <strain evidence="2">MZ5-1-6</strain>
    </source>
</reference>
<keyword evidence="1" id="KW-0472">Membrane</keyword>
<feature type="non-terminal residue" evidence="2">
    <location>
        <position position="1"/>
    </location>
</feature>
<evidence type="ECO:0000313" key="2">
    <source>
        <dbReference type="EMBL" id="QBZ60780.1"/>
    </source>
</evidence>
<protein>
    <submittedName>
        <fullName evidence="2">Uncharacterized protein</fullName>
    </submittedName>
</protein>
<keyword evidence="1" id="KW-1133">Transmembrane helix</keyword>
<organism evidence="2 3">
    <name type="scientific">Pyricularia oryzae</name>
    <name type="common">Rice blast fungus</name>
    <name type="synonym">Magnaporthe oryzae</name>
    <dbReference type="NCBI Taxonomy" id="318829"/>
    <lineage>
        <taxon>Eukaryota</taxon>
        <taxon>Fungi</taxon>
        <taxon>Dikarya</taxon>
        <taxon>Ascomycota</taxon>
        <taxon>Pezizomycotina</taxon>
        <taxon>Sordariomycetes</taxon>
        <taxon>Sordariomycetidae</taxon>
        <taxon>Magnaporthales</taxon>
        <taxon>Pyriculariaceae</taxon>
        <taxon>Pyricularia</taxon>
    </lineage>
</organism>
<name>A0A4P7NFW0_PYROR</name>
<dbReference type="Proteomes" id="UP000294847">
    <property type="component" value="Chromosome 4"/>
</dbReference>
<sequence>PWDPFQAQDIKFGAYCLSNLGWFGGVSGNHSIFKLVVFHGVPGSGVTVAGPLGGVGEGVARSPLKWMCRGLQLGLATTWKEGFNKYYFSWYLRNKWSVLWWRRRTVGHEYSAGLLLWYIVHCISGPGGWVVLSTALVLHRSF</sequence>
<proteinExistence type="predicted"/>
<evidence type="ECO:0000313" key="3">
    <source>
        <dbReference type="Proteomes" id="UP000294847"/>
    </source>
</evidence>
<dbReference type="AlphaFoldDB" id="A0A4P7NFW0"/>